<evidence type="ECO:0000256" key="1">
    <source>
        <dbReference type="SAM" id="MobiDB-lite"/>
    </source>
</evidence>
<dbReference type="AlphaFoldDB" id="A0A5N5DKA8"/>
<feature type="region of interest" description="Disordered" evidence="1">
    <location>
        <begin position="133"/>
        <end position="177"/>
    </location>
</feature>
<dbReference type="OrthoDB" id="196103at2759"/>
<protein>
    <submittedName>
        <fullName evidence="3">UNC93-like protein</fullName>
    </submittedName>
</protein>
<feature type="transmembrane region" description="Helical" evidence="2">
    <location>
        <begin position="36"/>
        <end position="59"/>
    </location>
</feature>
<comment type="caution">
    <text evidence="3">The sequence shown here is derived from an EMBL/GenBank/DDBJ whole genome shotgun (WGS) entry which is preliminary data.</text>
</comment>
<keyword evidence="4" id="KW-1185">Reference proteome</keyword>
<name>A0A5N5DKA8_9PEZI</name>
<keyword evidence="2" id="KW-1133">Transmembrane helix</keyword>
<keyword evidence="2" id="KW-0472">Membrane</keyword>
<evidence type="ECO:0000313" key="4">
    <source>
        <dbReference type="Proteomes" id="UP000325902"/>
    </source>
</evidence>
<reference evidence="3 4" key="1">
    <citation type="journal article" date="2019" name="Sci. Rep.">
        <title>A multi-omics analysis of the grapevine pathogen Lasiodiplodia theobromae reveals that temperature affects the expression of virulence- and pathogenicity-related genes.</title>
        <authorList>
            <person name="Felix C."/>
            <person name="Meneses R."/>
            <person name="Goncalves M.F.M."/>
            <person name="Tilleman L."/>
            <person name="Duarte A.S."/>
            <person name="Jorrin-Novo J.V."/>
            <person name="Van de Peer Y."/>
            <person name="Deforce D."/>
            <person name="Van Nieuwerburgh F."/>
            <person name="Esteves A.C."/>
            <person name="Alves A."/>
        </authorList>
    </citation>
    <scope>NUCLEOTIDE SEQUENCE [LARGE SCALE GENOMIC DNA]</scope>
    <source>
        <strain evidence="3 4">LA-SOL3</strain>
    </source>
</reference>
<sequence length="177" mass="19813">MGIWGGGWYFVKPGGPFEIRGQLPDPLLDVTQSSRYAPYLIMYIAYAFYDGAYQSYAYWLMGALSNDSAKLARYSGWYKSIQSAAAAVVWRLDGLRTPYRTMYLSTWIFLSVACVTTTYVGFWRVRDSSNEREVEGRVTDGVDPEMDQGMERGDLVAQAGKGESEGRSKGQLEASQS</sequence>
<evidence type="ECO:0000256" key="2">
    <source>
        <dbReference type="SAM" id="Phobius"/>
    </source>
</evidence>
<proteinExistence type="predicted"/>
<accession>A0A5N5DKA8</accession>
<dbReference type="Proteomes" id="UP000325902">
    <property type="component" value="Unassembled WGS sequence"/>
</dbReference>
<organism evidence="3 4">
    <name type="scientific">Lasiodiplodia theobromae</name>
    <dbReference type="NCBI Taxonomy" id="45133"/>
    <lineage>
        <taxon>Eukaryota</taxon>
        <taxon>Fungi</taxon>
        <taxon>Dikarya</taxon>
        <taxon>Ascomycota</taxon>
        <taxon>Pezizomycotina</taxon>
        <taxon>Dothideomycetes</taxon>
        <taxon>Dothideomycetes incertae sedis</taxon>
        <taxon>Botryosphaeriales</taxon>
        <taxon>Botryosphaeriaceae</taxon>
        <taxon>Lasiodiplodia</taxon>
    </lineage>
</organism>
<feature type="transmembrane region" description="Helical" evidence="2">
    <location>
        <begin position="102"/>
        <end position="122"/>
    </location>
</feature>
<keyword evidence="2" id="KW-0812">Transmembrane</keyword>
<dbReference type="EMBL" id="VCHE01000014">
    <property type="protein sequence ID" value="KAB2578030.1"/>
    <property type="molecule type" value="Genomic_DNA"/>
</dbReference>
<gene>
    <name evidence="3" type="ORF">DBV05_g3461</name>
</gene>
<evidence type="ECO:0000313" key="3">
    <source>
        <dbReference type="EMBL" id="KAB2578030.1"/>
    </source>
</evidence>